<dbReference type="RefSeq" id="WP_081203724.1">
    <property type="nucleotide sequence ID" value="NZ_FOCZ01000007.1"/>
</dbReference>
<keyword evidence="2" id="KW-1185">Reference proteome</keyword>
<comment type="caution">
    <text evidence="1">The sequence shown here is derived from an EMBL/GenBank/DDBJ whole genome shotgun (WGS) entry which is preliminary data.</text>
</comment>
<proteinExistence type="predicted"/>
<dbReference type="STRING" id="354355.SAMN05660816_04235"/>
<protein>
    <submittedName>
        <fullName evidence="1">Uncharacterized protein</fullName>
    </submittedName>
</protein>
<evidence type="ECO:0000313" key="2">
    <source>
        <dbReference type="Proteomes" id="UP000192610"/>
    </source>
</evidence>
<dbReference type="EMBL" id="LVXG01000067">
    <property type="protein sequence ID" value="OQP40749.1"/>
    <property type="molecule type" value="Genomic_DNA"/>
</dbReference>
<gene>
    <name evidence="1" type="ORF">A4H97_14105</name>
</gene>
<dbReference type="Proteomes" id="UP000192610">
    <property type="component" value="Unassembled WGS sequence"/>
</dbReference>
<dbReference type="AlphaFoldDB" id="A0A1V9E3T6"/>
<sequence length="1156" mass="126513">MDKILFSNVASGSPFLYIATPGNGWCAYLLQENNSNPATCLTLSDTVALPGYYLLSPVTPPVDAGILVRNVWNFMTLNPGKPPYISNVIIWLFEPGQPLTAGNTLYIPFVQQSGTFTLADELNFNFGNDFATFYISKSGVSVQAVSNDRFLFASQTPGTAFTLRPNKLTFNAKVQTGIELPFTGPGTGCFRFIIGLSYATDLRAWDVAAKYFYNDRQTQQVNEISYPFFIPGNNINELMLCQASVNPFDLLKNDQSGTYLAFLGETLHTDSNTKSPTVLDSWCRTDYGYPLSLKPLPDLVSVNGSDNFPVNNSACLVFSERMPGSPEVVWYMVPAGNFMITIDAAYIPYLDENDQVRMATGLAGTESVSCTPGVNTTTGDTLCFYPGEAAYAPQFPVDGTDKTGAAQPLLTGKYSTVWTGLKSGSETNSPVIYHAQPQGASLYAANQDVFTDNTQLLGYFVANAGDLSAAGPVSFPLAAYGNGVNALPAVPVQQFEAQILNPVRKKNIGEHHLQQLNNAHLLRAVTLMDTGNSTPSTSPQGFYIEVNNNDFIWDILKLASNQFIQNDGTLSPVYNLAFRRLSPVLQSAFQSNQLFMVISYNVKQPDGSYVLGTFDNEMYIEGWPFRLTIPTGNVFGQYNNIIILKFCKGTLSDRLQNPELWTDPKSFNDTENSTLAAVSTWLNEYVQTGIRKATVDNDADYKKFYEVVTSDSWRGVLSLGVDIGLNDFPAGLQGLLAGIDLSRFKAHHFGIDMSMVVNDNGLLSMKPTSALFGLIDYEDSVFESMGSSVSQYREQVIIDTTDDYNFTVLNLKVLFNNSTIVNYNSYIALTINRLFGEPVQTDNRQNLQVLKGAYENHNGIPSYTFNTTDDSILYLDSTVLLNVEIIKVSFNTIISRKNNADLVQARFTCWGFLNFNQLKGFDLLSFGSEPGTDVNNVGLSYSNLYIDLDFPLETPASRTFTFDIGQVAFDIGSSTMRAGSLYRHFPLQVTGMVTGDAGSTPTSQGYLDVMLPSLQQQQGITGAWYGLLFNLNMGTPGALASAAGFNTTFLAAWSVGATGASAALRLPGVNPQTPFFSLQGILRLDVGTLQLSLADESTPENMQYLMKINNISLKLLSLAFPPNGNIGFFLFGNPSSLAPPESLGWYGAYVQKKTSL</sequence>
<accession>A0A1V9E3T6</accession>
<name>A0A1V9E3T6_9BACT</name>
<reference evidence="2" key="1">
    <citation type="submission" date="2016-04" db="EMBL/GenBank/DDBJ databases">
        <authorList>
            <person name="Chen L."/>
            <person name="Zhuang W."/>
            <person name="Wang G."/>
        </authorList>
    </citation>
    <scope>NUCLEOTIDE SEQUENCE [LARGE SCALE GENOMIC DNA]</scope>
    <source>
        <strain evidence="2">17621</strain>
    </source>
</reference>
<organism evidence="1 2">
    <name type="scientific">Niastella yeongjuensis</name>
    <dbReference type="NCBI Taxonomy" id="354355"/>
    <lineage>
        <taxon>Bacteria</taxon>
        <taxon>Pseudomonadati</taxon>
        <taxon>Bacteroidota</taxon>
        <taxon>Chitinophagia</taxon>
        <taxon>Chitinophagales</taxon>
        <taxon>Chitinophagaceae</taxon>
        <taxon>Niastella</taxon>
    </lineage>
</organism>
<dbReference type="OrthoDB" id="580741at2"/>
<evidence type="ECO:0000313" key="1">
    <source>
        <dbReference type="EMBL" id="OQP40749.1"/>
    </source>
</evidence>